<dbReference type="Gene3D" id="3.30.70.330">
    <property type="match status" value="2"/>
</dbReference>
<reference evidence="13" key="1">
    <citation type="submission" date="2023-08" db="EMBL/GenBank/DDBJ databases">
        <authorList>
            <person name="Audoor S."/>
            <person name="Bilcke G."/>
        </authorList>
    </citation>
    <scope>NUCLEOTIDE SEQUENCE</scope>
</reference>
<organism evidence="13 14">
    <name type="scientific">Cylindrotheca closterium</name>
    <dbReference type="NCBI Taxonomy" id="2856"/>
    <lineage>
        <taxon>Eukaryota</taxon>
        <taxon>Sar</taxon>
        <taxon>Stramenopiles</taxon>
        <taxon>Ochrophyta</taxon>
        <taxon>Bacillariophyta</taxon>
        <taxon>Bacillariophyceae</taxon>
        <taxon>Bacillariophycidae</taxon>
        <taxon>Bacillariales</taxon>
        <taxon>Bacillariaceae</taxon>
        <taxon>Cylindrotheca</taxon>
    </lineage>
</organism>
<keyword evidence="4" id="KW-0747">Spliceosome</keyword>
<feature type="domain" description="RRM" evidence="12">
    <location>
        <begin position="10"/>
        <end position="89"/>
    </location>
</feature>
<keyword evidence="8" id="KW-0539">Nucleus</keyword>
<dbReference type="FunFam" id="3.30.70.330:FF:000039">
    <property type="entry name" value="U1 small nuclear ribonucleoprotein A"/>
    <property type="match status" value="1"/>
</dbReference>
<keyword evidence="3" id="KW-0507">mRNA processing</keyword>
<dbReference type="InterPro" id="IPR012677">
    <property type="entry name" value="Nucleotide-bd_a/b_plait_sf"/>
</dbReference>
<dbReference type="InterPro" id="IPR035979">
    <property type="entry name" value="RBD_domain_sf"/>
</dbReference>
<evidence type="ECO:0000256" key="10">
    <source>
        <dbReference type="PROSITE-ProRule" id="PRU00176"/>
    </source>
</evidence>
<dbReference type="SMART" id="SM00360">
    <property type="entry name" value="RRM"/>
    <property type="match status" value="2"/>
</dbReference>
<evidence type="ECO:0000256" key="7">
    <source>
        <dbReference type="ARBA" id="ARBA00023187"/>
    </source>
</evidence>
<comment type="caution">
    <text evidence="13">The sequence shown here is derived from an EMBL/GenBank/DDBJ whole genome shotgun (WGS) entry which is preliminary data.</text>
</comment>
<protein>
    <recommendedName>
        <fullName evidence="12">RRM domain-containing protein</fullName>
    </recommendedName>
</protein>
<keyword evidence="6 10" id="KW-0694">RNA-binding</keyword>
<dbReference type="FunFam" id="3.30.70.330:FF:000029">
    <property type="entry name" value="U2 small nuclear ribonucleoprotein B"/>
    <property type="match status" value="1"/>
</dbReference>
<dbReference type="Pfam" id="PF00076">
    <property type="entry name" value="RRM_1"/>
    <property type="match status" value="2"/>
</dbReference>
<dbReference type="InterPro" id="IPR000504">
    <property type="entry name" value="RRM_dom"/>
</dbReference>
<accession>A0AAD2JPG9</accession>
<dbReference type="EMBL" id="CAKOGP040002436">
    <property type="protein sequence ID" value="CAJ1969941.1"/>
    <property type="molecule type" value="Genomic_DNA"/>
</dbReference>
<feature type="region of interest" description="Disordered" evidence="11">
    <location>
        <begin position="98"/>
        <end position="147"/>
    </location>
</feature>
<gene>
    <name evidence="13" type="ORF">CYCCA115_LOCUS23966</name>
</gene>
<sequence length="224" mass="25008">MAGEIATPNNTLYVSNIDWKIKKALLRRALHTLFTRHGKVLEIITLRRDGLRGQAWVIFEDVKAATAALHHEQGFSFFEKDLRLAYAKSKSDRIAKRDGTYVPKAKRQKADAAVGASDETAAPPPPSQEQQVPPAPADDEGQDDEVKAPPSHILFAKDLPSQCNEMMLGMLFRQYTGYKEVRIPRVGLAFVEFDSEPHATLAMERLDGFKLTTNDTLKLNYGKA</sequence>
<evidence type="ECO:0000256" key="3">
    <source>
        <dbReference type="ARBA" id="ARBA00022664"/>
    </source>
</evidence>
<dbReference type="GO" id="GO:0006397">
    <property type="term" value="P:mRNA processing"/>
    <property type="evidence" value="ECO:0007669"/>
    <property type="project" value="UniProtKB-KW"/>
</dbReference>
<evidence type="ECO:0000256" key="9">
    <source>
        <dbReference type="ARBA" id="ARBA00023274"/>
    </source>
</evidence>
<evidence type="ECO:0000313" key="13">
    <source>
        <dbReference type="EMBL" id="CAJ1969941.1"/>
    </source>
</evidence>
<dbReference type="GO" id="GO:0030532">
    <property type="term" value="C:small nuclear ribonucleoprotein complex"/>
    <property type="evidence" value="ECO:0007669"/>
    <property type="project" value="UniProtKB-ARBA"/>
</dbReference>
<dbReference type="CDD" id="cd12247">
    <property type="entry name" value="RRM2_U1A_like"/>
    <property type="match status" value="1"/>
</dbReference>
<evidence type="ECO:0000256" key="6">
    <source>
        <dbReference type="ARBA" id="ARBA00022884"/>
    </source>
</evidence>
<dbReference type="SUPFAM" id="SSF54928">
    <property type="entry name" value="RNA-binding domain, RBD"/>
    <property type="match status" value="1"/>
</dbReference>
<evidence type="ECO:0000256" key="8">
    <source>
        <dbReference type="ARBA" id="ARBA00023242"/>
    </source>
</evidence>
<keyword evidence="14" id="KW-1185">Reference proteome</keyword>
<dbReference type="GO" id="GO:0003723">
    <property type="term" value="F:RNA binding"/>
    <property type="evidence" value="ECO:0007669"/>
    <property type="project" value="UniProtKB-UniRule"/>
</dbReference>
<dbReference type="CDD" id="cd12246">
    <property type="entry name" value="RRM1_U1A_like"/>
    <property type="match status" value="1"/>
</dbReference>
<dbReference type="GO" id="GO:0005681">
    <property type="term" value="C:spliceosomal complex"/>
    <property type="evidence" value="ECO:0007669"/>
    <property type="project" value="UniProtKB-KW"/>
</dbReference>
<dbReference type="PANTHER" id="PTHR10501">
    <property type="entry name" value="U1 SMALL NUCLEAR RIBONUCLEOPROTEIN A/U2 SMALL NUCLEAR RIBONUCLEOPROTEIN B"/>
    <property type="match status" value="1"/>
</dbReference>
<evidence type="ECO:0000256" key="11">
    <source>
        <dbReference type="SAM" id="MobiDB-lite"/>
    </source>
</evidence>
<dbReference type="GO" id="GO:0008380">
    <property type="term" value="P:RNA splicing"/>
    <property type="evidence" value="ECO:0007669"/>
    <property type="project" value="UniProtKB-KW"/>
</dbReference>
<comment type="subcellular location">
    <subcellularLocation>
        <location evidence="1">Nucleus</location>
    </subcellularLocation>
</comment>
<keyword evidence="7" id="KW-0508">mRNA splicing</keyword>
<evidence type="ECO:0000256" key="1">
    <source>
        <dbReference type="ARBA" id="ARBA00004123"/>
    </source>
</evidence>
<feature type="domain" description="RRM" evidence="12">
    <location>
        <begin position="152"/>
        <end position="224"/>
    </location>
</feature>
<dbReference type="AlphaFoldDB" id="A0AAD2JPG9"/>
<name>A0AAD2JPG9_9STRA</name>
<evidence type="ECO:0000256" key="5">
    <source>
        <dbReference type="ARBA" id="ARBA00022737"/>
    </source>
</evidence>
<evidence type="ECO:0000313" key="14">
    <source>
        <dbReference type="Proteomes" id="UP001295423"/>
    </source>
</evidence>
<proteinExistence type="inferred from homology"/>
<evidence type="ECO:0000256" key="2">
    <source>
        <dbReference type="ARBA" id="ARBA00007243"/>
    </source>
</evidence>
<keyword evidence="9" id="KW-0687">Ribonucleoprotein</keyword>
<evidence type="ECO:0000259" key="12">
    <source>
        <dbReference type="PROSITE" id="PS50102"/>
    </source>
</evidence>
<keyword evidence="5" id="KW-0677">Repeat</keyword>
<comment type="similarity">
    <text evidence="2">Belongs to the RRM U1 A/B'' family.</text>
</comment>
<dbReference type="PROSITE" id="PS50102">
    <property type="entry name" value="RRM"/>
    <property type="match status" value="2"/>
</dbReference>
<evidence type="ECO:0000256" key="4">
    <source>
        <dbReference type="ARBA" id="ARBA00022728"/>
    </source>
</evidence>
<dbReference type="Proteomes" id="UP001295423">
    <property type="component" value="Unassembled WGS sequence"/>
</dbReference>